<feature type="transmembrane region" description="Helical" evidence="2">
    <location>
        <begin position="38"/>
        <end position="60"/>
    </location>
</feature>
<proteinExistence type="predicted"/>
<feature type="compositionally biased region" description="Acidic residues" evidence="1">
    <location>
        <begin position="85"/>
        <end position="94"/>
    </location>
</feature>
<sequence>MRFVKILIPLVLCLAAIGVLSLWLSNREHKLHGFSSSPLLLFSVLNTIVIAILVLSYGPYSEEVDRNWPILPPSYEGDGKGDTGDYIEDEEEYNGDGKGDTGDYIEDEEEYNGSDGCEEDNDDDDSDDEEYENLEMRIESFIAKVYGQRRKERLLESRGTHL</sequence>
<dbReference type="EMBL" id="CM017325">
    <property type="protein sequence ID" value="KAE8055171.1"/>
    <property type="molecule type" value="Genomic_DNA"/>
</dbReference>
<keyword evidence="2" id="KW-0472">Membrane</keyword>
<dbReference type="Proteomes" id="UP000327013">
    <property type="component" value="Chromosome 5"/>
</dbReference>
<dbReference type="AlphaFoldDB" id="A0A5N6R3F8"/>
<keyword evidence="4" id="KW-1185">Reference proteome</keyword>
<feature type="region of interest" description="Disordered" evidence="1">
    <location>
        <begin position="65"/>
        <end position="130"/>
    </location>
</feature>
<keyword evidence="2" id="KW-0812">Transmembrane</keyword>
<name>A0A5N6R3F8_9ROSI</name>
<gene>
    <name evidence="3" type="ORF">FH972_012032</name>
</gene>
<reference evidence="3 4" key="1">
    <citation type="submission" date="2019-06" db="EMBL/GenBank/DDBJ databases">
        <title>A chromosomal-level reference genome of Carpinus fangiana (Coryloideae, Betulaceae).</title>
        <authorList>
            <person name="Yang X."/>
            <person name="Wang Z."/>
            <person name="Zhang L."/>
            <person name="Hao G."/>
            <person name="Liu J."/>
            <person name="Yang Y."/>
        </authorList>
    </citation>
    <scope>NUCLEOTIDE SEQUENCE [LARGE SCALE GENOMIC DNA]</scope>
    <source>
        <strain evidence="3">Cfa_2016G</strain>
        <tissue evidence="3">Leaf</tissue>
    </source>
</reference>
<feature type="transmembrane region" description="Helical" evidence="2">
    <location>
        <begin position="6"/>
        <end position="26"/>
    </location>
</feature>
<dbReference type="OrthoDB" id="1747626at2759"/>
<protein>
    <submittedName>
        <fullName evidence="3">Uncharacterized protein</fullName>
    </submittedName>
</protein>
<keyword evidence="2" id="KW-1133">Transmembrane helix</keyword>
<organism evidence="3 4">
    <name type="scientific">Carpinus fangiana</name>
    <dbReference type="NCBI Taxonomy" id="176857"/>
    <lineage>
        <taxon>Eukaryota</taxon>
        <taxon>Viridiplantae</taxon>
        <taxon>Streptophyta</taxon>
        <taxon>Embryophyta</taxon>
        <taxon>Tracheophyta</taxon>
        <taxon>Spermatophyta</taxon>
        <taxon>Magnoliopsida</taxon>
        <taxon>eudicotyledons</taxon>
        <taxon>Gunneridae</taxon>
        <taxon>Pentapetalae</taxon>
        <taxon>rosids</taxon>
        <taxon>fabids</taxon>
        <taxon>Fagales</taxon>
        <taxon>Betulaceae</taxon>
        <taxon>Carpinus</taxon>
    </lineage>
</organism>
<dbReference type="PANTHER" id="PTHR36595:SF3">
    <property type="entry name" value="TRANSMEMBRANE PROTEIN"/>
    <property type="match status" value="1"/>
</dbReference>
<evidence type="ECO:0000313" key="4">
    <source>
        <dbReference type="Proteomes" id="UP000327013"/>
    </source>
</evidence>
<dbReference type="PANTHER" id="PTHR36595">
    <property type="entry name" value="TRANSMEMBRANE PROTEIN"/>
    <property type="match status" value="1"/>
</dbReference>
<evidence type="ECO:0000313" key="3">
    <source>
        <dbReference type="EMBL" id="KAE8055171.1"/>
    </source>
</evidence>
<feature type="compositionally biased region" description="Acidic residues" evidence="1">
    <location>
        <begin position="103"/>
        <end position="130"/>
    </location>
</feature>
<accession>A0A5N6R3F8</accession>
<evidence type="ECO:0000256" key="1">
    <source>
        <dbReference type="SAM" id="MobiDB-lite"/>
    </source>
</evidence>
<evidence type="ECO:0000256" key="2">
    <source>
        <dbReference type="SAM" id="Phobius"/>
    </source>
</evidence>